<evidence type="ECO:0000313" key="2">
    <source>
        <dbReference type="Proteomes" id="UP000297299"/>
    </source>
</evidence>
<keyword evidence="2" id="KW-1185">Reference proteome</keyword>
<dbReference type="OrthoDB" id="5337308at2759"/>
<protein>
    <submittedName>
        <fullName evidence="1">Uncharacterized protein</fullName>
    </submittedName>
</protein>
<accession>A0A4Y8CRD4</accession>
<proteinExistence type="predicted"/>
<dbReference type="Proteomes" id="UP000297299">
    <property type="component" value="Unassembled WGS sequence"/>
</dbReference>
<evidence type="ECO:0000313" key="1">
    <source>
        <dbReference type="EMBL" id="TEY42770.1"/>
    </source>
</evidence>
<dbReference type="AlphaFoldDB" id="A0A4Y8CRD4"/>
<reference evidence="1 2" key="1">
    <citation type="submission" date="2017-11" db="EMBL/GenBank/DDBJ databases">
        <title>Comparative genomics of Botrytis spp.</title>
        <authorList>
            <person name="Valero-Jimenez C.A."/>
            <person name="Tapia P."/>
            <person name="Veloso J."/>
            <person name="Silva-Moreno E."/>
            <person name="Staats M."/>
            <person name="Valdes J.H."/>
            <person name="Van Kan J.A.L."/>
        </authorList>
    </citation>
    <scope>NUCLEOTIDE SEQUENCE [LARGE SCALE GENOMIC DNA]</scope>
    <source>
        <strain evidence="1 2">MUCL2830</strain>
    </source>
</reference>
<name>A0A4Y8CRD4_9HELO</name>
<dbReference type="STRING" id="38488.A0A4Y8CRD4"/>
<organism evidence="1 2">
    <name type="scientific">Botryotinia calthae</name>
    <dbReference type="NCBI Taxonomy" id="38488"/>
    <lineage>
        <taxon>Eukaryota</taxon>
        <taxon>Fungi</taxon>
        <taxon>Dikarya</taxon>
        <taxon>Ascomycota</taxon>
        <taxon>Pezizomycotina</taxon>
        <taxon>Leotiomycetes</taxon>
        <taxon>Helotiales</taxon>
        <taxon>Sclerotiniaceae</taxon>
        <taxon>Botryotinia</taxon>
    </lineage>
</organism>
<gene>
    <name evidence="1" type="ORF">BOTCAL_0381g00020</name>
</gene>
<sequence length="291" mass="33452">MDAFSKSQITGQLMIRRISQNDNTQPDYPAQSIFHRPESREEYNWYTEISRDQVESAFHILEHIRKITKSNFRMYWIGILVRHLKKSDGTLGQAFGDLDGLYYYAMNTKDGIIIATESKSPYTMKQSKAKTAGEPLDEISTNTLQTWSDITYLLCHEQCTQSSIPIKNLKHIIQNHITNRETTSVIEYILEKEKILCPQDGLIIDINDSRGYGAALLGTPNGKGIRWLLAQHKNQLGNPKIVSVEIFKSLKVRFCDCYENTGELITGRENMRDDDDDDRKFLNLDFTVRCG</sequence>
<comment type="caution">
    <text evidence="1">The sequence shown here is derived from an EMBL/GenBank/DDBJ whole genome shotgun (WGS) entry which is preliminary data.</text>
</comment>
<dbReference type="EMBL" id="PHWZ01000380">
    <property type="protein sequence ID" value="TEY42770.1"/>
    <property type="molecule type" value="Genomic_DNA"/>
</dbReference>